<accession>A0A0C7NR44</accession>
<evidence type="ECO:0000313" key="1">
    <source>
        <dbReference type="EMBL" id="CEP78287.1"/>
    </source>
</evidence>
<dbReference type="AlphaFoldDB" id="A0A0C7NR44"/>
<dbReference type="STRING" id="1006576.DTL3_0983"/>
<dbReference type="HOGENOM" id="CLU_2232150_0_0_0"/>
<protein>
    <submittedName>
        <fullName evidence="1">Uncharacterized protein</fullName>
    </submittedName>
</protein>
<sequence>MDVIQHLKKLTYELKLNERVTFHEPVPYYKLYTEINQYYLGIIPHKRNLLTDYTVPNKLYDYILSGLKVLFSNNPSLLEENEIYNFGMSYEAGNKEDFINKIRLL</sequence>
<dbReference type="EMBL" id="LN824141">
    <property type="protein sequence ID" value="CEP78287.1"/>
    <property type="molecule type" value="Genomic_DNA"/>
</dbReference>
<keyword evidence="2" id="KW-1185">Reference proteome</keyword>
<dbReference type="Gene3D" id="3.40.50.2000">
    <property type="entry name" value="Glycogen Phosphorylase B"/>
    <property type="match status" value="1"/>
</dbReference>
<dbReference type="SUPFAM" id="SSF53756">
    <property type="entry name" value="UDP-Glycosyltransferase/glycogen phosphorylase"/>
    <property type="match status" value="1"/>
</dbReference>
<evidence type="ECO:0000313" key="2">
    <source>
        <dbReference type="Proteomes" id="UP000032809"/>
    </source>
</evidence>
<proteinExistence type="predicted"/>
<organism evidence="1 2">
    <name type="scientific">Defluviitoga tunisiensis</name>
    <dbReference type="NCBI Taxonomy" id="1006576"/>
    <lineage>
        <taxon>Bacteria</taxon>
        <taxon>Thermotogati</taxon>
        <taxon>Thermotogota</taxon>
        <taxon>Thermotogae</taxon>
        <taxon>Petrotogales</taxon>
        <taxon>Petrotogaceae</taxon>
        <taxon>Defluviitoga</taxon>
    </lineage>
</organism>
<dbReference type="RefSeq" id="WP_045087775.1">
    <property type="nucleotide sequence ID" value="NZ_LN824141.1"/>
</dbReference>
<reference evidence="2" key="1">
    <citation type="submission" date="2014-11" db="EMBL/GenBank/DDBJ databases">
        <authorList>
            <person name="Wibberg D."/>
        </authorList>
    </citation>
    <scope>NUCLEOTIDE SEQUENCE [LARGE SCALE GENOMIC DNA]</scope>
    <source>
        <strain evidence="2">L3</strain>
    </source>
</reference>
<dbReference type="OrthoDB" id="1450439at2"/>
<dbReference type="KEGG" id="dtn:DTL3_0983"/>
<dbReference type="Proteomes" id="UP000032809">
    <property type="component" value="Chromosome I"/>
</dbReference>
<gene>
    <name evidence="1" type="ORF">DTL3_0983</name>
</gene>
<name>A0A0C7NR44_DEFTU</name>